<proteinExistence type="predicted"/>
<accession>A0A370HY12</accession>
<name>A0A370HY12_9HYPH</name>
<feature type="compositionally biased region" description="Basic and acidic residues" evidence="1">
    <location>
        <begin position="8"/>
        <end position="18"/>
    </location>
</feature>
<keyword evidence="3" id="KW-1185">Reference proteome</keyword>
<evidence type="ECO:0000313" key="2">
    <source>
        <dbReference type="EMBL" id="RDI61844.1"/>
    </source>
</evidence>
<sequence length="70" mass="7627">MTAKHPKTKPEERPRSDLDVDPGIGRSKGTTMTGEDPRDLDGGSTFQGDVENQTTREGGVDPNRMGRTNK</sequence>
<dbReference type="Proteomes" id="UP000254925">
    <property type="component" value="Unassembled WGS sequence"/>
</dbReference>
<protein>
    <submittedName>
        <fullName evidence="2">Uncharacterized protein</fullName>
    </submittedName>
</protein>
<dbReference type="RefSeq" id="WP_114768019.1">
    <property type="nucleotide sequence ID" value="NZ_QQBB01000001.1"/>
</dbReference>
<comment type="caution">
    <text evidence="2">The sequence shown here is derived from an EMBL/GenBank/DDBJ whole genome shotgun (WGS) entry which is preliminary data.</text>
</comment>
<reference evidence="2 3" key="1">
    <citation type="submission" date="2018-07" db="EMBL/GenBank/DDBJ databases">
        <title>Genomic Encyclopedia of Type Strains, Phase IV (KMG-IV): sequencing the most valuable type-strain genomes for metagenomic binning, comparative biology and taxonomic classification.</title>
        <authorList>
            <person name="Goeker M."/>
        </authorList>
    </citation>
    <scope>NUCLEOTIDE SEQUENCE [LARGE SCALE GENOMIC DNA]</scope>
    <source>
        <strain evidence="2 3">DSM 14364</strain>
    </source>
</reference>
<dbReference type="EMBL" id="QQBB01000001">
    <property type="protein sequence ID" value="RDI61844.1"/>
    <property type="molecule type" value="Genomic_DNA"/>
</dbReference>
<organism evidence="2 3">
    <name type="scientific">Microvirga subterranea</name>
    <dbReference type="NCBI Taxonomy" id="186651"/>
    <lineage>
        <taxon>Bacteria</taxon>
        <taxon>Pseudomonadati</taxon>
        <taxon>Pseudomonadota</taxon>
        <taxon>Alphaproteobacteria</taxon>
        <taxon>Hyphomicrobiales</taxon>
        <taxon>Methylobacteriaceae</taxon>
        <taxon>Microvirga</taxon>
    </lineage>
</organism>
<gene>
    <name evidence="2" type="ORF">DES45_101102</name>
</gene>
<feature type="region of interest" description="Disordered" evidence="1">
    <location>
        <begin position="1"/>
        <end position="70"/>
    </location>
</feature>
<evidence type="ECO:0000313" key="3">
    <source>
        <dbReference type="Proteomes" id="UP000254925"/>
    </source>
</evidence>
<dbReference type="OrthoDB" id="7210750at2"/>
<evidence type="ECO:0000256" key="1">
    <source>
        <dbReference type="SAM" id="MobiDB-lite"/>
    </source>
</evidence>
<dbReference type="AlphaFoldDB" id="A0A370HY12"/>
<feature type="compositionally biased region" description="Polar residues" evidence="1">
    <location>
        <begin position="44"/>
        <end position="56"/>
    </location>
</feature>